<dbReference type="InParanoid" id="E2BU23"/>
<evidence type="ECO:0000313" key="4">
    <source>
        <dbReference type="Proteomes" id="UP000008237"/>
    </source>
</evidence>
<organism evidence="4">
    <name type="scientific">Harpegnathos saltator</name>
    <name type="common">Jerdon's jumping ant</name>
    <dbReference type="NCBI Taxonomy" id="610380"/>
    <lineage>
        <taxon>Eukaryota</taxon>
        <taxon>Metazoa</taxon>
        <taxon>Ecdysozoa</taxon>
        <taxon>Arthropoda</taxon>
        <taxon>Hexapoda</taxon>
        <taxon>Insecta</taxon>
        <taxon>Pterygota</taxon>
        <taxon>Neoptera</taxon>
        <taxon>Endopterygota</taxon>
        <taxon>Hymenoptera</taxon>
        <taxon>Apocrita</taxon>
        <taxon>Aculeata</taxon>
        <taxon>Formicoidea</taxon>
        <taxon>Formicidae</taxon>
        <taxon>Ponerinae</taxon>
        <taxon>Ponerini</taxon>
        <taxon>Harpegnathos</taxon>
    </lineage>
</organism>
<feature type="compositionally biased region" description="Polar residues" evidence="2">
    <location>
        <begin position="1"/>
        <end position="10"/>
    </location>
</feature>
<reference evidence="3 4" key="1">
    <citation type="journal article" date="2010" name="Science">
        <title>Genomic comparison of the ants Camponotus floridanus and Harpegnathos saltator.</title>
        <authorList>
            <person name="Bonasio R."/>
            <person name="Zhang G."/>
            <person name="Ye C."/>
            <person name="Mutti N.S."/>
            <person name="Fang X."/>
            <person name="Qin N."/>
            <person name="Donahue G."/>
            <person name="Yang P."/>
            <person name="Li Q."/>
            <person name="Li C."/>
            <person name="Zhang P."/>
            <person name="Huang Z."/>
            <person name="Berger S.L."/>
            <person name="Reinberg D."/>
            <person name="Wang J."/>
            <person name="Liebig J."/>
        </authorList>
    </citation>
    <scope>NUCLEOTIDE SEQUENCE [LARGE SCALE GENOMIC DNA]</scope>
    <source>
        <strain evidence="3 4">R22 G/1</strain>
    </source>
</reference>
<dbReference type="OMA" id="KMALDEQ"/>
<sequence>MPPKSAMNSKRSTKNKKCTSEPRISPEATADSTSGLNPEIEDQFELELCWCIQQLEASLANSKLQEKQVQDFNKYLRSLKSNTAPLIKKRQIMRNTLGNYRDKMAEDERKLNKTVSNVMFTNPAAINKKSVFIKKAAKCSEQNHPEQTNDHRIQETSVSAKQIINIDKTQTPFKFNFQIYQ</sequence>
<proteinExistence type="inferred from homology"/>
<dbReference type="AlphaFoldDB" id="E2BU23"/>
<dbReference type="Proteomes" id="UP000008237">
    <property type="component" value="Unassembled WGS sequence"/>
</dbReference>
<dbReference type="FunCoup" id="E2BU23">
    <property type="interactions" value="315"/>
</dbReference>
<gene>
    <name evidence="3" type="ORF">EAI_04456</name>
</gene>
<feature type="region of interest" description="Disordered" evidence="2">
    <location>
        <begin position="1"/>
        <end position="36"/>
    </location>
</feature>
<dbReference type="PANTHER" id="PTHR13602:SF2">
    <property type="entry name" value="UPF0488 PROTEIN C8ORF33"/>
    <property type="match status" value="1"/>
</dbReference>
<keyword evidence="4" id="KW-1185">Reference proteome</keyword>
<name>E2BU23_HARSA</name>
<dbReference type="Pfam" id="PF15393">
    <property type="entry name" value="DUF4615"/>
    <property type="match status" value="1"/>
</dbReference>
<evidence type="ECO:0000256" key="2">
    <source>
        <dbReference type="SAM" id="MobiDB-lite"/>
    </source>
</evidence>
<dbReference type="EMBL" id="GL450575">
    <property type="protein sequence ID" value="EFN80797.1"/>
    <property type="molecule type" value="Genomic_DNA"/>
</dbReference>
<comment type="similarity">
    <text evidence="1">Belongs to the UPF0488 family.</text>
</comment>
<dbReference type="OrthoDB" id="20277at2759"/>
<evidence type="ECO:0000256" key="1">
    <source>
        <dbReference type="ARBA" id="ARBA00005707"/>
    </source>
</evidence>
<dbReference type="PANTHER" id="PTHR13602">
    <property type="entry name" value="UPF0488 PROTEIN C8ORF33"/>
    <property type="match status" value="1"/>
</dbReference>
<accession>E2BU23</accession>
<dbReference type="InterPro" id="IPR029274">
    <property type="entry name" value="DUF4615"/>
</dbReference>
<evidence type="ECO:0000313" key="3">
    <source>
        <dbReference type="EMBL" id="EFN80797.1"/>
    </source>
</evidence>
<dbReference type="STRING" id="610380.E2BU23"/>
<protein>
    <submittedName>
        <fullName evidence="3">UPF0488 protein CG14286</fullName>
    </submittedName>
</protein>